<comment type="caution">
    <text evidence="1">The sequence shown here is derived from an EMBL/GenBank/DDBJ whole genome shotgun (WGS) entry which is preliminary data.</text>
</comment>
<keyword evidence="2" id="KW-1185">Reference proteome</keyword>
<evidence type="ECO:0000313" key="2">
    <source>
        <dbReference type="Proteomes" id="UP000294588"/>
    </source>
</evidence>
<name>A0AC61QIV0_9BACT</name>
<accession>A0AC61QIV0</accession>
<evidence type="ECO:0000313" key="1">
    <source>
        <dbReference type="EMBL" id="TDF72911.1"/>
    </source>
</evidence>
<sequence>MEDKSRIIEVQIEDQMRQAYLDYSMSVIVSRALPDIRDGLKPSQRRIIYAMSELNLVPGGHFRKCAKIAGDTSGNYHPHGEQVVYPTLVRLAQPWNMRYPLIEGQGNFGSIDGDPPAAMRYTEARLQKVTMELLAELDKDTVNFRSNYDETRKEPEVFPARIPNLLINGSSGIAVGMATNMPPHNLTEICNAVIALIDNPDLEILELHKYIKGPDFPMGGYILGTKGIMDYFLTGRGQLLIRGEAEIETNKNEQEQIIIRSIPYQITKTALIDKIVELVKDKRIEGISDIRDESGRDGMRLVIMVKRNADAQTVLNQLYKYTQLQTTFGVINLCLVNGVPQVVNMKDMLNNFIEFRHEVILRRTNFELRNAEERLHILEGLRIALDHLDEVIATIRASQTPPEASEQLQEKFGLSEIQAKAILDMRLQRLTGLEREKIETEYEELLKVIDHLKDLLEHKEKRMQLIKEETAEIRDKYGDPRRTQILESYNGILNPEDMIADELVVVTITHEGYVKRMPIDTYRVQGRGGRGLTAANLREEDFIQYIFVASTHSYILLFTDLGKCYWLKVYEIPEAGRTARGKAIVNLVNLQDKEKVKAFVTLKDFNPEENIVMCTKNGMVKKTPVAAFSHPRSSGILAIKLLPGDELIDARITEGNDDLILATHNGYCNRFSEREIRPTARFTQGVRGIRLREEDYVVSMAVISQDLLMENGNALTKTILAISENGYGKRTRISAYSITRRGSKGVITLKTNERNGHLAALMLVDENDDLVIITQEGMIIRQKVSDISIFERNTQGVHLINLRENDKVVDITIIPKEPDEEELDREVEKAKNAPSMQASNTMEDVTEEQDEEEEFKDEEFPEEE</sequence>
<proteinExistence type="predicted"/>
<protein>
    <submittedName>
        <fullName evidence="1">DNA gyrase subunit A</fullName>
        <ecNumber evidence="1">5.99.1.3</ecNumber>
    </submittedName>
</protein>
<dbReference type="EC" id="5.99.1.3" evidence="1"/>
<reference evidence="1" key="1">
    <citation type="submission" date="2019-03" db="EMBL/GenBank/DDBJ databases">
        <title>Candidatus Syntrophosphaera thermopropionivorans: a novel player in syntrophic propionate oxidation during anaerobic digestion.</title>
        <authorList>
            <person name="Dyksma S."/>
        </authorList>
    </citation>
    <scope>NUCLEOTIDE SEQUENCE</scope>
    <source>
        <strain evidence="1">W5</strain>
    </source>
</reference>
<organism evidence="1 2">
    <name type="scientific">Candidatus Syntrophosphaera thermopropionivorans</name>
    <dbReference type="NCBI Taxonomy" id="2593015"/>
    <lineage>
        <taxon>Bacteria</taxon>
        <taxon>Pseudomonadati</taxon>
        <taxon>Candidatus Cloacimonadota</taxon>
        <taxon>Candidatus Cloacimonadia</taxon>
        <taxon>Candidatus Cloacimonadales</taxon>
        <taxon>Candidatus Cloacimonadaceae</taxon>
        <taxon>Candidatus Syntrophosphaera</taxon>
    </lineage>
</organism>
<gene>
    <name evidence="1" type="primary">gyrA</name>
    <name evidence="1" type="ORF">E0946_04570</name>
</gene>
<dbReference type="EMBL" id="SMOG01000012">
    <property type="protein sequence ID" value="TDF72911.1"/>
    <property type="molecule type" value="Genomic_DNA"/>
</dbReference>
<keyword evidence="1" id="KW-0413">Isomerase</keyword>
<dbReference type="Proteomes" id="UP000294588">
    <property type="component" value="Unassembled WGS sequence"/>
</dbReference>